<dbReference type="Proteomes" id="UP001500954">
    <property type="component" value="Unassembled WGS sequence"/>
</dbReference>
<accession>A0ABP6Y7B4</accession>
<proteinExistence type="predicted"/>
<name>A0ABP6Y7B4_9FLAO</name>
<dbReference type="EMBL" id="BAABCY010000078">
    <property type="protein sequence ID" value="GAA3578019.1"/>
    <property type="molecule type" value="Genomic_DNA"/>
</dbReference>
<organism evidence="1 2">
    <name type="scientific">Snuella lapsa</name>
    <dbReference type="NCBI Taxonomy" id="870481"/>
    <lineage>
        <taxon>Bacteria</taxon>
        <taxon>Pseudomonadati</taxon>
        <taxon>Bacteroidota</taxon>
        <taxon>Flavobacteriia</taxon>
        <taxon>Flavobacteriales</taxon>
        <taxon>Flavobacteriaceae</taxon>
        <taxon>Snuella</taxon>
    </lineage>
</organism>
<sequence>MKLKIFIGIVFMTFACDNNHDSVQSEINGEYVGTFERDGNTSNVTLDFNNGIYSGESEVVKFPAICNGNYSISNNSIQFQNECIWTAEFDWTLILSDEWRYGLSGNTLILSKTNGGKYTLTKQ</sequence>
<evidence type="ECO:0000313" key="1">
    <source>
        <dbReference type="EMBL" id="GAA3578019.1"/>
    </source>
</evidence>
<evidence type="ECO:0008006" key="3">
    <source>
        <dbReference type="Google" id="ProtNLM"/>
    </source>
</evidence>
<gene>
    <name evidence="1" type="ORF">GCM10022395_28390</name>
</gene>
<evidence type="ECO:0000313" key="2">
    <source>
        <dbReference type="Proteomes" id="UP001500954"/>
    </source>
</evidence>
<reference evidence="2" key="1">
    <citation type="journal article" date="2019" name="Int. J. Syst. Evol. Microbiol.">
        <title>The Global Catalogue of Microorganisms (GCM) 10K type strain sequencing project: providing services to taxonomists for standard genome sequencing and annotation.</title>
        <authorList>
            <consortium name="The Broad Institute Genomics Platform"/>
            <consortium name="The Broad Institute Genome Sequencing Center for Infectious Disease"/>
            <person name="Wu L."/>
            <person name="Ma J."/>
        </authorList>
    </citation>
    <scope>NUCLEOTIDE SEQUENCE [LARGE SCALE GENOMIC DNA]</scope>
    <source>
        <strain evidence="2">JCM 17111</strain>
    </source>
</reference>
<keyword evidence="2" id="KW-1185">Reference proteome</keyword>
<protein>
    <recommendedName>
        <fullName evidence="3">Lipocalin-like domain-containing protein</fullName>
    </recommendedName>
</protein>
<dbReference type="PROSITE" id="PS51257">
    <property type="entry name" value="PROKAR_LIPOPROTEIN"/>
    <property type="match status" value="1"/>
</dbReference>
<comment type="caution">
    <text evidence="1">The sequence shown here is derived from an EMBL/GenBank/DDBJ whole genome shotgun (WGS) entry which is preliminary data.</text>
</comment>